<keyword evidence="2" id="KW-0325">Glycoprotein</keyword>
<evidence type="ECO:0000313" key="4">
    <source>
        <dbReference type="EMBL" id="PUZ58655.1"/>
    </source>
</evidence>
<evidence type="ECO:0000256" key="3">
    <source>
        <dbReference type="SAM" id="SignalP"/>
    </source>
</evidence>
<dbReference type="Gramene" id="PUZ58655">
    <property type="protein sequence ID" value="PUZ58655"/>
    <property type="gene ID" value="GQ55_5G525700"/>
</dbReference>
<dbReference type="PANTHER" id="PTHR22835:SF286">
    <property type="entry name" value="OS01G0214600 PROTEIN"/>
    <property type="match status" value="1"/>
</dbReference>
<dbReference type="Proteomes" id="UP000244336">
    <property type="component" value="Chromosome 5"/>
</dbReference>
<protein>
    <recommendedName>
        <fullName evidence="6">SGNH hydrolase-type esterase domain-containing protein</fullName>
    </recommendedName>
</protein>
<evidence type="ECO:0008006" key="6">
    <source>
        <dbReference type="Google" id="ProtNLM"/>
    </source>
</evidence>
<proteinExistence type="inferred from homology"/>
<dbReference type="PANTHER" id="PTHR22835">
    <property type="entry name" value="ZINC FINGER FYVE DOMAIN CONTAINING PROTEIN"/>
    <property type="match status" value="1"/>
</dbReference>
<keyword evidence="5" id="KW-1185">Reference proteome</keyword>
<feature type="chain" id="PRO_5015761260" description="SGNH hydrolase-type esterase domain-containing protein" evidence="3">
    <location>
        <begin position="21"/>
        <end position="209"/>
    </location>
</feature>
<dbReference type="OrthoDB" id="689915at2759"/>
<dbReference type="InterPro" id="IPR036514">
    <property type="entry name" value="SGNH_hydro_sf"/>
</dbReference>
<sequence>MLRTAVLILFLLSVARHGCPQSYNAIYSFGDSISDTGNLCTGSGGCPSWLTTGQPPYGNTHFGRPTGRCTDGRVVVDFLAEHFGLPLLPPSKASGGDLKKGANMAIIGATAMDFEFFKSHGLGNSIWNNGPLGIWNFGLKYGLRVCCGAGGQGSYNYNNRARCGMAGATACGDPEKHLVWDGIHLTDAAYRAVAGGWLNGTYCSPGILH</sequence>
<evidence type="ECO:0000256" key="2">
    <source>
        <dbReference type="ARBA" id="ARBA00023180"/>
    </source>
</evidence>
<dbReference type="InterPro" id="IPR001087">
    <property type="entry name" value="GDSL"/>
</dbReference>
<reference evidence="4 5" key="1">
    <citation type="submission" date="2018-04" db="EMBL/GenBank/DDBJ databases">
        <title>WGS assembly of Panicum hallii var. hallii HAL2.</title>
        <authorList>
            <person name="Lovell J."/>
            <person name="Jenkins J."/>
            <person name="Lowry D."/>
            <person name="Mamidi S."/>
            <person name="Sreedasyam A."/>
            <person name="Weng X."/>
            <person name="Barry K."/>
            <person name="Bonette J."/>
            <person name="Campitelli B."/>
            <person name="Daum C."/>
            <person name="Gordon S."/>
            <person name="Gould B."/>
            <person name="Lipzen A."/>
            <person name="MacQueen A."/>
            <person name="Palacio-Mejia J."/>
            <person name="Plott C."/>
            <person name="Shakirov E."/>
            <person name="Shu S."/>
            <person name="Yoshinaga Y."/>
            <person name="Zane M."/>
            <person name="Rokhsar D."/>
            <person name="Grimwood J."/>
            <person name="Schmutz J."/>
            <person name="Juenger T."/>
        </authorList>
    </citation>
    <scope>NUCLEOTIDE SEQUENCE [LARGE SCALE GENOMIC DNA]</scope>
    <source>
        <strain evidence="5">cv. HAL2</strain>
    </source>
</reference>
<dbReference type="EMBL" id="CM009753">
    <property type="protein sequence ID" value="PUZ58655.1"/>
    <property type="molecule type" value="Genomic_DNA"/>
</dbReference>
<accession>A0A2T7DSV3</accession>
<gene>
    <name evidence="4" type="ORF">GQ55_5G525700</name>
</gene>
<dbReference type="STRING" id="1504633.A0A2T7DSV3"/>
<dbReference type="GO" id="GO:0016788">
    <property type="term" value="F:hydrolase activity, acting on ester bonds"/>
    <property type="evidence" value="ECO:0007669"/>
    <property type="project" value="InterPro"/>
</dbReference>
<name>A0A2T7DSV3_9POAL</name>
<organism evidence="4 5">
    <name type="scientific">Panicum hallii var. hallii</name>
    <dbReference type="NCBI Taxonomy" id="1504633"/>
    <lineage>
        <taxon>Eukaryota</taxon>
        <taxon>Viridiplantae</taxon>
        <taxon>Streptophyta</taxon>
        <taxon>Embryophyta</taxon>
        <taxon>Tracheophyta</taxon>
        <taxon>Spermatophyta</taxon>
        <taxon>Magnoliopsida</taxon>
        <taxon>Liliopsida</taxon>
        <taxon>Poales</taxon>
        <taxon>Poaceae</taxon>
        <taxon>PACMAD clade</taxon>
        <taxon>Panicoideae</taxon>
        <taxon>Panicodae</taxon>
        <taxon>Paniceae</taxon>
        <taxon>Panicinae</taxon>
        <taxon>Panicum</taxon>
        <taxon>Panicum sect. Panicum</taxon>
    </lineage>
</organism>
<evidence type="ECO:0000256" key="1">
    <source>
        <dbReference type="ARBA" id="ARBA00008668"/>
    </source>
</evidence>
<feature type="signal peptide" evidence="3">
    <location>
        <begin position="1"/>
        <end position="20"/>
    </location>
</feature>
<comment type="similarity">
    <text evidence="1">Belongs to the 'GDSL' lipolytic enzyme family.</text>
</comment>
<keyword evidence="3" id="KW-0732">Signal</keyword>
<dbReference type="Gene3D" id="3.40.50.1110">
    <property type="entry name" value="SGNH hydrolase"/>
    <property type="match status" value="1"/>
</dbReference>
<dbReference type="AlphaFoldDB" id="A0A2T7DSV3"/>
<dbReference type="Pfam" id="PF00657">
    <property type="entry name" value="Lipase_GDSL"/>
    <property type="match status" value="1"/>
</dbReference>
<evidence type="ECO:0000313" key="5">
    <source>
        <dbReference type="Proteomes" id="UP000244336"/>
    </source>
</evidence>